<dbReference type="SUPFAM" id="SSF50129">
    <property type="entry name" value="GroES-like"/>
    <property type="match status" value="1"/>
</dbReference>
<dbReference type="InterPro" id="IPR014189">
    <property type="entry name" value="Quinone_OxRdtase_PIG3"/>
</dbReference>
<sequence>MHAITIAEPGGPEALRWTEVAEPEVASDEVLIEVVAAGVNRADALQRQGAYPPPAGSPPYPGMEVSGRIVELGDGVHTWRVGQEVCALIGGGGYAERVAAPAAQVLPVPKGVGLVDAAGLPEVAATVFSNVVDLARLKPGETLLVHGGGSGIGTFAVQLGKALGAHVVATARKGKHERLLELGADRVIDYTAEDFAETTNADVILDIMGAAYLKQNVKALNDGGRLVVIGLQGGRKGELDLGALLAKRGTVAATALRSRTAAQKAAILRGVREEVWPLVEEGLIRPVIDRIVPIENAAEAHRVLESNEHFGKIILQAKPTGKA</sequence>
<protein>
    <submittedName>
        <fullName evidence="4">NAD(P)H quinone oxidoreductase</fullName>
    </submittedName>
</protein>
<organism evidence="4 5">
    <name type="scientific">Dactylosporangium sucinum</name>
    <dbReference type="NCBI Taxonomy" id="1424081"/>
    <lineage>
        <taxon>Bacteria</taxon>
        <taxon>Bacillati</taxon>
        <taxon>Actinomycetota</taxon>
        <taxon>Actinomycetes</taxon>
        <taxon>Micromonosporales</taxon>
        <taxon>Micromonosporaceae</taxon>
        <taxon>Dactylosporangium</taxon>
    </lineage>
</organism>
<dbReference type="RefSeq" id="WP_190249183.1">
    <property type="nucleotide sequence ID" value="NZ_BMPI01000006.1"/>
</dbReference>
<dbReference type="InterPro" id="IPR011032">
    <property type="entry name" value="GroES-like_sf"/>
</dbReference>
<dbReference type="Proteomes" id="UP000642070">
    <property type="component" value="Unassembled WGS sequence"/>
</dbReference>
<dbReference type="GO" id="GO:0070402">
    <property type="term" value="F:NADPH binding"/>
    <property type="evidence" value="ECO:0007669"/>
    <property type="project" value="TreeGrafter"/>
</dbReference>
<dbReference type="NCBIfam" id="TIGR02824">
    <property type="entry name" value="quinone_pig3"/>
    <property type="match status" value="1"/>
</dbReference>
<evidence type="ECO:0000256" key="1">
    <source>
        <dbReference type="ARBA" id="ARBA00022857"/>
    </source>
</evidence>
<dbReference type="InterPro" id="IPR020843">
    <property type="entry name" value="ER"/>
</dbReference>
<evidence type="ECO:0000256" key="2">
    <source>
        <dbReference type="ARBA" id="ARBA00023002"/>
    </source>
</evidence>
<evidence type="ECO:0000313" key="4">
    <source>
        <dbReference type="EMBL" id="GGM16459.1"/>
    </source>
</evidence>
<gene>
    <name evidence="4" type="ORF">GCM10007977_017190</name>
</gene>
<dbReference type="SMART" id="SM00829">
    <property type="entry name" value="PKS_ER"/>
    <property type="match status" value="1"/>
</dbReference>
<reference evidence="4" key="1">
    <citation type="journal article" date="2014" name="Int. J. Syst. Evol. Microbiol.">
        <title>Complete genome sequence of Corynebacterium casei LMG S-19264T (=DSM 44701T), isolated from a smear-ripened cheese.</title>
        <authorList>
            <consortium name="US DOE Joint Genome Institute (JGI-PGF)"/>
            <person name="Walter F."/>
            <person name="Albersmeier A."/>
            <person name="Kalinowski J."/>
            <person name="Ruckert C."/>
        </authorList>
    </citation>
    <scope>NUCLEOTIDE SEQUENCE</scope>
    <source>
        <strain evidence="4">JCM 19831</strain>
    </source>
</reference>
<dbReference type="Gene3D" id="3.90.180.10">
    <property type="entry name" value="Medium-chain alcohol dehydrogenases, catalytic domain"/>
    <property type="match status" value="1"/>
</dbReference>
<dbReference type="EMBL" id="BMPI01000006">
    <property type="protein sequence ID" value="GGM16459.1"/>
    <property type="molecule type" value="Genomic_DNA"/>
</dbReference>
<dbReference type="Gene3D" id="3.40.50.720">
    <property type="entry name" value="NAD(P)-binding Rossmann-like Domain"/>
    <property type="match status" value="1"/>
</dbReference>
<dbReference type="SUPFAM" id="SSF51735">
    <property type="entry name" value="NAD(P)-binding Rossmann-fold domains"/>
    <property type="match status" value="1"/>
</dbReference>
<comment type="caution">
    <text evidence="4">The sequence shown here is derived from an EMBL/GenBank/DDBJ whole genome shotgun (WGS) entry which is preliminary data.</text>
</comment>
<dbReference type="InterPro" id="IPR036291">
    <property type="entry name" value="NAD(P)-bd_dom_sf"/>
</dbReference>
<evidence type="ECO:0000259" key="3">
    <source>
        <dbReference type="SMART" id="SM00829"/>
    </source>
</evidence>
<reference evidence="4" key="2">
    <citation type="submission" date="2020-09" db="EMBL/GenBank/DDBJ databases">
        <authorList>
            <person name="Sun Q."/>
            <person name="Ohkuma M."/>
        </authorList>
    </citation>
    <scope>NUCLEOTIDE SEQUENCE</scope>
    <source>
        <strain evidence="4">JCM 19831</strain>
    </source>
</reference>
<accession>A0A917TB34</accession>
<keyword evidence="1" id="KW-0521">NADP</keyword>
<dbReference type="InterPro" id="IPR013154">
    <property type="entry name" value="ADH-like_N"/>
</dbReference>
<dbReference type="Pfam" id="PF13602">
    <property type="entry name" value="ADH_zinc_N_2"/>
    <property type="match status" value="1"/>
</dbReference>
<keyword evidence="5" id="KW-1185">Reference proteome</keyword>
<feature type="domain" description="Enoyl reductase (ER)" evidence="3">
    <location>
        <begin position="10"/>
        <end position="315"/>
    </location>
</feature>
<evidence type="ECO:0000313" key="5">
    <source>
        <dbReference type="Proteomes" id="UP000642070"/>
    </source>
</evidence>
<dbReference type="CDD" id="cd05276">
    <property type="entry name" value="p53_inducible_oxidoreductase"/>
    <property type="match status" value="1"/>
</dbReference>
<dbReference type="Pfam" id="PF08240">
    <property type="entry name" value="ADH_N"/>
    <property type="match status" value="1"/>
</dbReference>
<keyword evidence="2" id="KW-0560">Oxidoreductase</keyword>
<name>A0A917TB34_9ACTN</name>
<dbReference type="AlphaFoldDB" id="A0A917TB34"/>
<dbReference type="PANTHER" id="PTHR48106:SF8">
    <property type="entry name" value="OS02G0805600 PROTEIN"/>
    <property type="match status" value="1"/>
</dbReference>
<proteinExistence type="predicted"/>
<dbReference type="PANTHER" id="PTHR48106">
    <property type="entry name" value="QUINONE OXIDOREDUCTASE PIG3-RELATED"/>
    <property type="match status" value="1"/>
</dbReference>
<dbReference type="GO" id="GO:0016651">
    <property type="term" value="F:oxidoreductase activity, acting on NAD(P)H"/>
    <property type="evidence" value="ECO:0007669"/>
    <property type="project" value="TreeGrafter"/>
</dbReference>